<dbReference type="RefSeq" id="WP_382342663.1">
    <property type="nucleotide sequence ID" value="NZ_JBHSAB010000014.1"/>
</dbReference>
<feature type="compositionally biased region" description="Polar residues" evidence="1">
    <location>
        <begin position="7"/>
        <end position="16"/>
    </location>
</feature>
<name>A0ABV8CFF6_9GAMM</name>
<protein>
    <submittedName>
        <fullName evidence="2">Uncharacterized protein</fullName>
    </submittedName>
</protein>
<evidence type="ECO:0000313" key="3">
    <source>
        <dbReference type="Proteomes" id="UP001595758"/>
    </source>
</evidence>
<feature type="region of interest" description="Disordered" evidence="1">
    <location>
        <begin position="1"/>
        <end position="21"/>
    </location>
</feature>
<gene>
    <name evidence="2" type="ORF">ACFORL_07540</name>
</gene>
<accession>A0ABV8CFF6</accession>
<sequence length="175" mass="19905">MAKHNQNKPGNNQNQYAEPRPQRLARQLAALRINGIRADEIRSNNQQQRELRVAARRHIGQLIVELPANDPRRAELRDILRRLSPPQPENVHRFFNNLHARAIASERPDHMQFAAELNAEHITPEHIQALMGGAPPRSELEQVLQFEIAQIHQPIVEQPPHPAYENSSSSSSCSS</sequence>
<evidence type="ECO:0000313" key="2">
    <source>
        <dbReference type="EMBL" id="MFC3908927.1"/>
    </source>
</evidence>
<proteinExistence type="predicted"/>
<keyword evidence="3" id="KW-1185">Reference proteome</keyword>
<reference evidence="3" key="1">
    <citation type="journal article" date="2019" name="Int. J. Syst. Evol. Microbiol.">
        <title>The Global Catalogue of Microorganisms (GCM) 10K type strain sequencing project: providing services to taxonomists for standard genome sequencing and annotation.</title>
        <authorList>
            <consortium name="The Broad Institute Genomics Platform"/>
            <consortium name="The Broad Institute Genome Sequencing Center for Infectious Disease"/>
            <person name="Wu L."/>
            <person name="Ma J."/>
        </authorList>
    </citation>
    <scope>NUCLEOTIDE SEQUENCE [LARGE SCALE GENOMIC DNA]</scope>
    <source>
        <strain evidence="3">CCUG 59858</strain>
    </source>
</reference>
<organism evidence="2 3">
    <name type="scientific">Legionella dresdenensis</name>
    <dbReference type="NCBI Taxonomy" id="450200"/>
    <lineage>
        <taxon>Bacteria</taxon>
        <taxon>Pseudomonadati</taxon>
        <taxon>Pseudomonadota</taxon>
        <taxon>Gammaproteobacteria</taxon>
        <taxon>Legionellales</taxon>
        <taxon>Legionellaceae</taxon>
        <taxon>Legionella</taxon>
    </lineage>
</organism>
<feature type="region of interest" description="Disordered" evidence="1">
    <location>
        <begin position="155"/>
        <end position="175"/>
    </location>
</feature>
<evidence type="ECO:0000256" key="1">
    <source>
        <dbReference type="SAM" id="MobiDB-lite"/>
    </source>
</evidence>
<comment type="caution">
    <text evidence="2">The sequence shown here is derived from an EMBL/GenBank/DDBJ whole genome shotgun (WGS) entry which is preliminary data.</text>
</comment>
<dbReference type="Proteomes" id="UP001595758">
    <property type="component" value="Unassembled WGS sequence"/>
</dbReference>
<dbReference type="EMBL" id="JBHSAB010000014">
    <property type="protein sequence ID" value="MFC3908927.1"/>
    <property type="molecule type" value="Genomic_DNA"/>
</dbReference>